<evidence type="ECO:0000256" key="2">
    <source>
        <dbReference type="ARBA" id="ARBA00022692"/>
    </source>
</evidence>
<reference evidence="7" key="2">
    <citation type="submission" date="2020-09" db="EMBL/GenBank/DDBJ databases">
        <authorList>
            <person name="Sun Q."/>
            <person name="Zhou Y."/>
        </authorList>
    </citation>
    <scope>NUCLEOTIDE SEQUENCE</scope>
    <source>
        <strain evidence="7">CGMCC 1.6333</strain>
    </source>
</reference>
<reference evidence="7" key="1">
    <citation type="journal article" date="2014" name="Int. J. Syst. Evol. Microbiol.">
        <title>Complete genome sequence of Corynebacterium casei LMG S-19264T (=DSM 44701T), isolated from a smear-ripened cheese.</title>
        <authorList>
            <consortium name="US DOE Joint Genome Institute (JGI-PGF)"/>
            <person name="Walter F."/>
            <person name="Albersmeier A."/>
            <person name="Kalinowski J."/>
            <person name="Ruckert C."/>
        </authorList>
    </citation>
    <scope>NUCLEOTIDE SEQUENCE</scope>
    <source>
        <strain evidence="7">CGMCC 1.6333</strain>
    </source>
</reference>
<evidence type="ECO:0000259" key="6">
    <source>
        <dbReference type="Pfam" id="PF06803"/>
    </source>
</evidence>
<protein>
    <submittedName>
        <fullName evidence="7">Membrane protein</fullName>
    </submittedName>
</protein>
<evidence type="ECO:0000256" key="3">
    <source>
        <dbReference type="ARBA" id="ARBA00022989"/>
    </source>
</evidence>
<evidence type="ECO:0000313" key="7">
    <source>
        <dbReference type="EMBL" id="GGM34196.1"/>
    </source>
</evidence>
<evidence type="ECO:0000256" key="1">
    <source>
        <dbReference type="ARBA" id="ARBA00004127"/>
    </source>
</evidence>
<sequence>MRFWRRFKFLFQFRKSIPFLKEYFLSKKVKGTTKVMAIGLIVLYAVFPFDLIPDFLMLIGVVDDVMIASLVLQQIVRLAPEELKEKYNLTKSDL</sequence>
<evidence type="ECO:0000256" key="5">
    <source>
        <dbReference type="SAM" id="Phobius"/>
    </source>
</evidence>
<accession>A0A917TR46</accession>
<keyword evidence="2 5" id="KW-0812">Transmembrane</keyword>
<proteinExistence type="predicted"/>
<organism evidence="7 8">
    <name type="scientific">Paraliobacillus quinghaiensis</name>
    <dbReference type="NCBI Taxonomy" id="470815"/>
    <lineage>
        <taxon>Bacteria</taxon>
        <taxon>Bacillati</taxon>
        <taxon>Bacillota</taxon>
        <taxon>Bacilli</taxon>
        <taxon>Bacillales</taxon>
        <taxon>Bacillaceae</taxon>
        <taxon>Paraliobacillus</taxon>
    </lineage>
</organism>
<dbReference type="Pfam" id="PF06803">
    <property type="entry name" value="DUF1232"/>
    <property type="match status" value="1"/>
</dbReference>
<evidence type="ECO:0000313" key="8">
    <source>
        <dbReference type="Proteomes" id="UP000618460"/>
    </source>
</evidence>
<dbReference type="RefSeq" id="WP_117155408.1">
    <property type="nucleotide sequence ID" value="NZ_BMLG01000010.1"/>
</dbReference>
<dbReference type="Proteomes" id="UP000618460">
    <property type="component" value="Unassembled WGS sequence"/>
</dbReference>
<dbReference type="EMBL" id="BMLG01000010">
    <property type="protein sequence ID" value="GGM34196.1"/>
    <property type="molecule type" value="Genomic_DNA"/>
</dbReference>
<dbReference type="GO" id="GO:0012505">
    <property type="term" value="C:endomembrane system"/>
    <property type="evidence" value="ECO:0007669"/>
    <property type="project" value="UniProtKB-SubCell"/>
</dbReference>
<comment type="subcellular location">
    <subcellularLocation>
        <location evidence="1">Endomembrane system</location>
        <topology evidence="1">Multi-pass membrane protein</topology>
    </subcellularLocation>
</comment>
<keyword evidence="3 5" id="KW-1133">Transmembrane helix</keyword>
<dbReference type="InterPro" id="IPR016941">
    <property type="entry name" value="UCP029962"/>
</dbReference>
<feature type="transmembrane region" description="Helical" evidence="5">
    <location>
        <begin position="31"/>
        <end position="49"/>
    </location>
</feature>
<dbReference type="InterPro" id="IPR010652">
    <property type="entry name" value="DUF1232"/>
</dbReference>
<name>A0A917TR46_9BACI</name>
<gene>
    <name evidence="7" type="ORF">GCM10011351_20200</name>
</gene>
<keyword evidence="8" id="KW-1185">Reference proteome</keyword>
<evidence type="ECO:0000256" key="4">
    <source>
        <dbReference type="ARBA" id="ARBA00023136"/>
    </source>
</evidence>
<comment type="caution">
    <text evidence="7">The sequence shown here is derived from an EMBL/GenBank/DDBJ whole genome shotgun (WGS) entry which is preliminary data.</text>
</comment>
<dbReference type="AlphaFoldDB" id="A0A917TR46"/>
<dbReference type="PIRSF" id="PIRSF029962">
    <property type="entry name" value="UCP029962"/>
    <property type="match status" value="1"/>
</dbReference>
<keyword evidence="4 5" id="KW-0472">Membrane</keyword>
<dbReference type="OrthoDB" id="2679475at2"/>
<feature type="domain" description="DUF1232" evidence="6">
    <location>
        <begin position="35"/>
        <end position="69"/>
    </location>
</feature>